<comment type="caution">
    <text evidence="9">Lacks conserved residue(s) required for the propagation of feature annotation.</text>
</comment>
<protein>
    <recommendedName>
        <fullName evidence="9">tRNA-specific 2-thiouridylase MnmA</fullName>
        <ecNumber evidence="9">2.8.1.13</ecNumber>
    </recommendedName>
</protein>
<dbReference type="GO" id="GO:0103016">
    <property type="term" value="F:tRNA-uridine 2-sulfurtransferase activity"/>
    <property type="evidence" value="ECO:0007669"/>
    <property type="project" value="UniProtKB-EC"/>
</dbReference>
<comment type="function">
    <text evidence="9">Catalyzes the 2-thiolation of uridine at the wobble position (U34) of tRNA, leading to the formation of s(2)U34.</text>
</comment>
<feature type="binding site" evidence="9">
    <location>
        <position position="51"/>
    </location>
    <ligand>
        <name>ATP</name>
        <dbReference type="ChEBI" id="CHEBI:30616"/>
    </ligand>
</feature>
<dbReference type="Gene3D" id="2.40.30.10">
    <property type="entry name" value="Translation factors"/>
    <property type="match status" value="1"/>
</dbReference>
<organism evidence="12">
    <name type="scientific">candidate division WOR-3 bacterium</name>
    <dbReference type="NCBI Taxonomy" id="2052148"/>
    <lineage>
        <taxon>Bacteria</taxon>
        <taxon>Bacteria division WOR-3</taxon>
    </lineage>
</organism>
<dbReference type="Pfam" id="PF20259">
    <property type="entry name" value="tRNA_Me_trans_M"/>
    <property type="match status" value="1"/>
</dbReference>
<feature type="binding site" evidence="9">
    <location>
        <begin position="25"/>
        <end position="32"/>
    </location>
    <ligand>
        <name>ATP</name>
        <dbReference type="ChEBI" id="CHEBI:30616"/>
    </ligand>
</feature>
<feature type="region of interest" description="Interaction with tRNA" evidence="9">
    <location>
        <begin position="155"/>
        <end position="157"/>
    </location>
</feature>
<evidence type="ECO:0000256" key="9">
    <source>
        <dbReference type="HAMAP-Rule" id="MF_00144"/>
    </source>
</evidence>
<dbReference type="InterPro" id="IPR004506">
    <property type="entry name" value="MnmA-like"/>
</dbReference>
<dbReference type="EC" id="2.8.1.13" evidence="9"/>
<comment type="caution">
    <text evidence="12">The sequence shown here is derived from an EMBL/GenBank/DDBJ whole genome shotgun (WGS) entry which is preliminary data.</text>
</comment>
<reference evidence="12" key="1">
    <citation type="journal article" date="2020" name="mSystems">
        <title>Genome- and Community-Level Interaction Insights into Carbon Utilization and Element Cycling Functions of Hydrothermarchaeota in Hydrothermal Sediment.</title>
        <authorList>
            <person name="Zhou Z."/>
            <person name="Liu Y."/>
            <person name="Xu W."/>
            <person name="Pan J."/>
            <person name="Luo Z.H."/>
            <person name="Li M."/>
        </authorList>
    </citation>
    <scope>NUCLEOTIDE SEQUENCE [LARGE SCALE GENOMIC DNA]</scope>
    <source>
        <strain evidence="12">HyVt-237</strain>
    </source>
</reference>
<comment type="catalytic activity">
    <reaction evidence="8 9">
        <text>S-sulfanyl-L-cysteinyl-[protein] + uridine(34) in tRNA + AH2 + ATP = 2-thiouridine(34) in tRNA + L-cysteinyl-[protein] + A + AMP + diphosphate + H(+)</text>
        <dbReference type="Rhea" id="RHEA:47032"/>
        <dbReference type="Rhea" id="RHEA-COMP:10131"/>
        <dbReference type="Rhea" id="RHEA-COMP:11726"/>
        <dbReference type="Rhea" id="RHEA-COMP:11727"/>
        <dbReference type="Rhea" id="RHEA-COMP:11728"/>
        <dbReference type="ChEBI" id="CHEBI:13193"/>
        <dbReference type="ChEBI" id="CHEBI:15378"/>
        <dbReference type="ChEBI" id="CHEBI:17499"/>
        <dbReference type="ChEBI" id="CHEBI:29950"/>
        <dbReference type="ChEBI" id="CHEBI:30616"/>
        <dbReference type="ChEBI" id="CHEBI:33019"/>
        <dbReference type="ChEBI" id="CHEBI:61963"/>
        <dbReference type="ChEBI" id="CHEBI:65315"/>
        <dbReference type="ChEBI" id="CHEBI:87170"/>
        <dbReference type="ChEBI" id="CHEBI:456215"/>
        <dbReference type="EC" id="2.8.1.13"/>
    </reaction>
</comment>
<evidence type="ECO:0000256" key="1">
    <source>
        <dbReference type="ARBA" id="ARBA00022555"/>
    </source>
</evidence>
<name>A0A7C0X8N3_UNCW3</name>
<feature type="site" description="Interaction with tRNA" evidence="9">
    <location>
        <position position="134"/>
    </location>
</feature>
<feature type="binding site" evidence="9">
    <location>
        <position position="133"/>
    </location>
    <ligand>
        <name>ATP</name>
        <dbReference type="ChEBI" id="CHEBI:30616"/>
    </ligand>
</feature>
<gene>
    <name evidence="9 12" type="primary">mnmA</name>
    <name evidence="12" type="ORF">ENG67_03345</name>
</gene>
<evidence type="ECO:0000256" key="3">
    <source>
        <dbReference type="ARBA" id="ARBA00022694"/>
    </source>
</evidence>
<evidence type="ECO:0000256" key="8">
    <source>
        <dbReference type="ARBA" id="ARBA00051542"/>
    </source>
</evidence>
<feature type="active site" description="Nucleophile" evidence="9">
    <location>
        <position position="109"/>
    </location>
</feature>
<dbReference type="GO" id="GO:0005737">
    <property type="term" value="C:cytoplasm"/>
    <property type="evidence" value="ECO:0007669"/>
    <property type="project" value="UniProtKB-SubCell"/>
</dbReference>
<keyword evidence="4 9" id="KW-0547">Nucleotide-binding</keyword>
<keyword evidence="5 9" id="KW-0067">ATP-binding</keyword>
<dbReference type="InterPro" id="IPR023382">
    <property type="entry name" value="MnmA-like_central_sf"/>
</dbReference>
<dbReference type="InterPro" id="IPR014729">
    <property type="entry name" value="Rossmann-like_a/b/a_fold"/>
</dbReference>
<evidence type="ECO:0000259" key="11">
    <source>
        <dbReference type="Pfam" id="PF20259"/>
    </source>
</evidence>
<dbReference type="GO" id="GO:0005524">
    <property type="term" value="F:ATP binding"/>
    <property type="evidence" value="ECO:0007669"/>
    <property type="project" value="UniProtKB-KW"/>
</dbReference>
<comment type="subcellular location">
    <subcellularLocation>
        <location evidence="9">Cytoplasm</location>
    </subcellularLocation>
</comment>
<evidence type="ECO:0000256" key="6">
    <source>
        <dbReference type="ARBA" id="ARBA00022884"/>
    </source>
</evidence>
<dbReference type="Gene3D" id="3.40.50.620">
    <property type="entry name" value="HUPs"/>
    <property type="match status" value="1"/>
</dbReference>
<dbReference type="GO" id="GO:0002143">
    <property type="term" value="P:tRNA wobble position uridine thiolation"/>
    <property type="evidence" value="ECO:0007669"/>
    <property type="project" value="TreeGrafter"/>
</dbReference>
<dbReference type="SUPFAM" id="SSF52402">
    <property type="entry name" value="Adenine nucleotide alpha hydrolases-like"/>
    <property type="match status" value="1"/>
</dbReference>
<keyword evidence="7" id="KW-1015">Disulfide bond</keyword>
<dbReference type="AlphaFoldDB" id="A0A7C0X8N3"/>
<dbReference type="PANTHER" id="PTHR11933">
    <property type="entry name" value="TRNA 5-METHYLAMINOMETHYL-2-THIOURIDYLATE -METHYLTRANSFERASE"/>
    <property type="match status" value="1"/>
</dbReference>
<dbReference type="HAMAP" id="MF_00144">
    <property type="entry name" value="tRNA_thiouridyl_MnmA"/>
    <property type="match status" value="1"/>
</dbReference>
<dbReference type="EMBL" id="DRBW01000135">
    <property type="protein sequence ID" value="HDM90226.1"/>
    <property type="molecule type" value="Genomic_DNA"/>
</dbReference>
<dbReference type="InterPro" id="IPR046884">
    <property type="entry name" value="MnmA-like_central"/>
</dbReference>
<keyword evidence="2 9" id="KW-0808">Transferase</keyword>
<dbReference type="PANTHER" id="PTHR11933:SF5">
    <property type="entry name" value="MITOCHONDRIAL TRNA-SPECIFIC 2-THIOURIDYLASE 1"/>
    <property type="match status" value="1"/>
</dbReference>
<evidence type="ECO:0000256" key="5">
    <source>
        <dbReference type="ARBA" id="ARBA00022840"/>
    </source>
</evidence>
<dbReference type="Proteomes" id="UP000885931">
    <property type="component" value="Unassembled WGS sequence"/>
</dbReference>
<proteinExistence type="inferred from homology"/>
<feature type="site" description="Interaction with tRNA" evidence="9">
    <location>
        <position position="340"/>
    </location>
</feature>
<dbReference type="InterPro" id="IPR046885">
    <property type="entry name" value="MnmA-like_C"/>
</dbReference>
<evidence type="ECO:0000256" key="4">
    <source>
        <dbReference type="ARBA" id="ARBA00022741"/>
    </source>
</evidence>
<keyword evidence="1 9" id="KW-0820">tRNA-binding</keyword>
<dbReference type="GO" id="GO:0000049">
    <property type="term" value="F:tRNA binding"/>
    <property type="evidence" value="ECO:0007669"/>
    <property type="project" value="UniProtKB-KW"/>
</dbReference>
<dbReference type="Gene3D" id="2.30.30.280">
    <property type="entry name" value="Adenine nucleotide alpha hydrolases-like domains"/>
    <property type="match status" value="1"/>
</dbReference>
<dbReference type="NCBIfam" id="NF001138">
    <property type="entry name" value="PRK00143.1"/>
    <property type="match status" value="1"/>
</dbReference>
<sequence>MEGKDRAERPRVEGDALKGKRVVVGLSGGLDSTVSLCLLKKAGAVAIGITLILLDRHSDVIVPLIEKITEKLGVPLIILDQREEFKKHVIEYFVAEYRAGRTPNPCGMCNRLVKFRGLYEAMRRTSSDLIATGHYARIVQKNGKKFIAMGADRKKDQSYFLALIEPELLDHLYFPLGEMRREEVRKTAEKAGLVDLIRPESQEICFLTGENYRDFLEREIGKRKGRILSEEGKILGEHEGFYRFTLGQRRGTGVAGGKRLYVLSIDPVTGDVILGDERSAYRKFLEVKLLNQFEPLAEGKTYRVRIRQNHEPAEARIQKLDEQNLLVSFEMPQWAPAPGQIAAFYEKDILLAGGIIEKAFN</sequence>
<evidence type="ECO:0000256" key="2">
    <source>
        <dbReference type="ARBA" id="ARBA00022679"/>
    </source>
</evidence>
<dbReference type="Pfam" id="PF03054">
    <property type="entry name" value="tRNA_Me_trans"/>
    <property type="match status" value="1"/>
</dbReference>
<dbReference type="CDD" id="cd01998">
    <property type="entry name" value="MnmA_TRMU-like"/>
    <property type="match status" value="1"/>
</dbReference>
<evidence type="ECO:0000313" key="12">
    <source>
        <dbReference type="EMBL" id="HDM90226.1"/>
    </source>
</evidence>
<evidence type="ECO:0000256" key="7">
    <source>
        <dbReference type="ARBA" id="ARBA00023157"/>
    </source>
</evidence>
<feature type="active site" description="Cysteine persulfide intermediate" evidence="9">
    <location>
        <position position="205"/>
    </location>
</feature>
<keyword evidence="9" id="KW-0963">Cytoplasm</keyword>
<keyword evidence="3 9" id="KW-0819">tRNA processing</keyword>
<comment type="similarity">
    <text evidence="9">Belongs to the MnmA/TRMU family.</text>
</comment>
<evidence type="ECO:0000259" key="10">
    <source>
        <dbReference type="Pfam" id="PF20258"/>
    </source>
</evidence>
<feature type="domain" description="tRNA-specific 2-thiouridylase MnmA-like C-terminal" evidence="10">
    <location>
        <begin position="290"/>
        <end position="356"/>
    </location>
</feature>
<dbReference type="Pfam" id="PF20258">
    <property type="entry name" value="tRNA_Me_trans_C"/>
    <property type="match status" value="1"/>
</dbReference>
<dbReference type="NCBIfam" id="TIGR00420">
    <property type="entry name" value="trmU"/>
    <property type="match status" value="1"/>
</dbReference>
<accession>A0A7C0X8N3</accession>
<keyword evidence="6 9" id="KW-0694">RNA-binding</keyword>
<feature type="domain" description="tRNA-specific 2-thiouridylase MnmA-like central" evidence="11">
    <location>
        <begin position="213"/>
        <end position="275"/>
    </location>
</feature>